<dbReference type="AlphaFoldDB" id="A0A0G0BMS2"/>
<dbReference type="GO" id="GO:0016747">
    <property type="term" value="F:acyltransferase activity, transferring groups other than amino-acyl groups"/>
    <property type="evidence" value="ECO:0007669"/>
    <property type="project" value="InterPro"/>
</dbReference>
<dbReference type="PROSITE" id="PS51186">
    <property type="entry name" value="GNAT"/>
    <property type="match status" value="1"/>
</dbReference>
<dbReference type="InterPro" id="IPR016181">
    <property type="entry name" value="Acyl_CoA_acyltransferase"/>
</dbReference>
<proteinExistence type="predicted"/>
<evidence type="ECO:0000313" key="2">
    <source>
        <dbReference type="EMBL" id="KKP64961.1"/>
    </source>
</evidence>
<dbReference type="Pfam" id="PF00583">
    <property type="entry name" value="Acetyltransf_1"/>
    <property type="match status" value="1"/>
</dbReference>
<dbReference type="EMBL" id="LBPV01000036">
    <property type="protein sequence ID" value="KKP64961.1"/>
    <property type="molecule type" value="Genomic_DNA"/>
</dbReference>
<protein>
    <recommendedName>
        <fullName evidence="1">N-acetyltransferase domain-containing protein</fullName>
    </recommendedName>
</protein>
<dbReference type="Proteomes" id="UP000033866">
    <property type="component" value="Unassembled WGS sequence"/>
</dbReference>
<reference evidence="2 3" key="1">
    <citation type="journal article" date="2015" name="Nature">
        <title>rRNA introns, odd ribosomes, and small enigmatic genomes across a large radiation of phyla.</title>
        <authorList>
            <person name="Brown C.T."/>
            <person name="Hug L.A."/>
            <person name="Thomas B.C."/>
            <person name="Sharon I."/>
            <person name="Castelle C.J."/>
            <person name="Singh A."/>
            <person name="Wilkins M.J."/>
            <person name="Williams K.H."/>
            <person name="Banfield J.F."/>
        </authorList>
    </citation>
    <scope>NUCLEOTIDE SEQUENCE [LARGE SCALE GENOMIC DNA]</scope>
</reference>
<name>A0A0G0BMS2_9BACT</name>
<dbReference type="InterPro" id="IPR050276">
    <property type="entry name" value="MshD_Acetyltransferase"/>
</dbReference>
<evidence type="ECO:0000259" key="1">
    <source>
        <dbReference type="PROSITE" id="PS51186"/>
    </source>
</evidence>
<accession>A0A0G0BMS2</accession>
<dbReference type="PANTHER" id="PTHR43617">
    <property type="entry name" value="L-AMINO ACID N-ACETYLTRANSFERASE"/>
    <property type="match status" value="1"/>
</dbReference>
<evidence type="ECO:0000313" key="3">
    <source>
        <dbReference type="Proteomes" id="UP000033866"/>
    </source>
</evidence>
<dbReference type="InterPro" id="IPR017255">
    <property type="entry name" value="AcTrfase_GNAT_prd"/>
</dbReference>
<sequence length="144" mass="16865">MSNVRIEKMKESDLEEVAKIFCTVFNEEGENWTEESSKSHVVQNYFGEAHFVAKENNNIIGMVMGIPLTREAGTEIFIDSLVVLKEYRGKGIGKKLFNKIVEYAKKEKYKGVRFLANPEFNSFKWYKKMKYKESGWVELFKEIE</sequence>
<dbReference type="SUPFAM" id="SSF55729">
    <property type="entry name" value="Acyl-CoA N-acyltransferases (Nat)"/>
    <property type="match status" value="1"/>
</dbReference>
<comment type="caution">
    <text evidence="2">The sequence shown here is derived from an EMBL/GenBank/DDBJ whole genome shotgun (WGS) entry which is preliminary data.</text>
</comment>
<dbReference type="CDD" id="cd04301">
    <property type="entry name" value="NAT_SF"/>
    <property type="match status" value="1"/>
</dbReference>
<gene>
    <name evidence="2" type="ORF">UR61_C0036G0005</name>
</gene>
<feature type="domain" description="N-acetyltransferase" evidence="1">
    <location>
        <begin position="4"/>
        <end position="144"/>
    </location>
</feature>
<dbReference type="PIRSF" id="PIRSF037663">
    <property type="entry name" value="Acetyltransf_GNAT_prd"/>
    <property type="match status" value="1"/>
</dbReference>
<dbReference type="InterPro" id="IPR000182">
    <property type="entry name" value="GNAT_dom"/>
</dbReference>
<dbReference type="Gene3D" id="3.40.630.30">
    <property type="match status" value="1"/>
</dbReference>
<organism evidence="2 3">
    <name type="scientific">candidate division WS6 bacterium GW2011_GWE1_34_7</name>
    <dbReference type="NCBI Taxonomy" id="1619093"/>
    <lineage>
        <taxon>Bacteria</taxon>
        <taxon>Candidatus Dojkabacteria</taxon>
    </lineage>
</organism>